<feature type="domain" description="DUF8129" evidence="2">
    <location>
        <begin position="249"/>
        <end position="292"/>
    </location>
</feature>
<feature type="compositionally biased region" description="Low complexity" evidence="1">
    <location>
        <begin position="90"/>
        <end position="115"/>
    </location>
</feature>
<dbReference type="Pfam" id="PF26450">
    <property type="entry name" value="DUF8129"/>
    <property type="match status" value="1"/>
</dbReference>
<dbReference type="RefSeq" id="WP_252802236.1">
    <property type="nucleotide sequence ID" value="NZ_BAAABM010000047.1"/>
</dbReference>
<accession>A0ABN0X7K9</accession>
<proteinExistence type="predicted"/>
<dbReference type="InterPro" id="IPR058442">
    <property type="entry name" value="DUF8129"/>
</dbReference>
<organism evidence="3 4">
    <name type="scientific">Actinoallomurus spadix</name>
    <dbReference type="NCBI Taxonomy" id="79912"/>
    <lineage>
        <taxon>Bacteria</taxon>
        <taxon>Bacillati</taxon>
        <taxon>Actinomycetota</taxon>
        <taxon>Actinomycetes</taxon>
        <taxon>Streptosporangiales</taxon>
        <taxon>Thermomonosporaceae</taxon>
        <taxon>Actinoallomurus</taxon>
    </lineage>
</organism>
<evidence type="ECO:0000313" key="3">
    <source>
        <dbReference type="EMBL" id="GAA0356597.1"/>
    </source>
</evidence>
<comment type="caution">
    <text evidence="3">The sequence shown here is derived from an EMBL/GenBank/DDBJ whole genome shotgun (WGS) entry which is preliminary data.</text>
</comment>
<feature type="compositionally biased region" description="Low complexity" evidence="1">
    <location>
        <begin position="199"/>
        <end position="227"/>
    </location>
</feature>
<dbReference type="EMBL" id="BAAABM010000047">
    <property type="protein sequence ID" value="GAA0356597.1"/>
    <property type="molecule type" value="Genomic_DNA"/>
</dbReference>
<evidence type="ECO:0000313" key="4">
    <source>
        <dbReference type="Proteomes" id="UP001501822"/>
    </source>
</evidence>
<sequence>MTPSPRRLKDHVRETVSELPIHAARLAVMGVGQALLLTDRVRKDYKEARESGLAPVLGRLIDDAEDLTGRVVGKVTGLVTSDGRTEAEEGAAPATAGPEIAVGKPAAAAGRTRPATPRPKPPTRSTAAPAKGRATAPSRAKGTTPAVPSDTAAARRAGTAETRPAKPAGPSRKAGASGGGRATGPAATEPKTATRRPSARSTATPAKAPASSPAPATEEKAPTTGAPQAEAGTTAGRELPIADYDHATIASVRARLRTLNARQINELRDYERAHAARAEFLRMFENRIAKLRGQA</sequence>
<feature type="compositionally biased region" description="Low complexity" evidence="1">
    <location>
        <begin position="151"/>
        <end position="162"/>
    </location>
</feature>
<dbReference type="Proteomes" id="UP001501822">
    <property type="component" value="Unassembled WGS sequence"/>
</dbReference>
<name>A0ABN0X7K9_9ACTN</name>
<evidence type="ECO:0000256" key="1">
    <source>
        <dbReference type="SAM" id="MobiDB-lite"/>
    </source>
</evidence>
<feature type="region of interest" description="Disordered" evidence="1">
    <location>
        <begin position="83"/>
        <end position="239"/>
    </location>
</feature>
<reference evidence="3 4" key="1">
    <citation type="journal article" date="2019" name="Int. J. Syst. Evol. Microbiol.">
        <title>The Global Catalogue of Microorganisms (GCM) 10K type strain sequencing project: providing services to taxonomists for standard genome sequencing and annotation.</title>
        <authorList>
            <consortium name="The Broad Institute Genomics Platform"/>
            <consortium name="The Broad Institute Genome Sequencing Center for Infectious Disease"/>
            <person name="Wu L."/>
            <person name="Ma J."/>
        </authorList>
    </citation>
    <scope>NUCLEOTIDE SEQUENCE [LARGE SCALE GENOMIC DNA]</scope>
    <source>
        <strain evidence="3 4">JCM 3146</strain>
    </source>
</reference>
<evidence type="ECO:0000259" key="2">
    <source>
        <dbReference type="Pfam" id="PF26450"/>
    </source>
</evidence>
<keyword evidence="4" id="KW-1185">Reference proteome</keyword>
<gene>
    <name evidence="3" type="ORF">GCM10010151_52800</name>
</gene>
<protein>
    <recommendedName>
        <fullName evidence="2">DUF8129 domain-containing protein</fullName>
    </recommendedName>
</protein>